<dbReference type="InterPro" id="IPR029026">
    <property type="entry name" value="tRNA_m1G_MTases_N"/>
</dbReference>
<name>A0ABT0QZK0_9MICO</name>
<reference evidence="5" key="1">
    <citation type="submission" date="2022-02" db="EMBL/GenBank/DDBJ databases">
        <authorList>
            <person name="Lee M."/>
            <person name="Kim S.-J."/>
            <person name="Jung M.-Y."/>
        </authorList>
    </citation>
    <scope>NUCLEOTIDE SEQUENCE</scope>
    <source>
        <strain evidence="5">JHP9</strain>
    </source>
</reference>
<proteinExistence type="inferred from homology"/>
<dbReference type="Pfam" id="PF08032">
    <property type="entry name" value="SpoU_sub_bind"/>
    <property type="match status" value="1"/>
</dbReference>
<dbReference type="Gene3D" id="3.30.1330.30">
    <property type="match status" value="1"/>
</dbReference>
<dbReference type="PANTHER" id="PTHR43191">
    <property type="entry name" value="RRNA METHYLTRANSFERASE 3"/>
    <property type="match status" value="1"/>
</dbReference>
<dbReference type="SMART" id="SM00967">
    <property type="entry name" value="SpoU_sub_bind"/>
    <property type="match status" value="1"/>
</dbReference>
<dbReference type="RefSeq" id="WP_249736783.1">
    <property type="nucleotide sequence ID" value="NZ_JAKNCJ010000002.1"/>
</dbReference>
<dbReference type="Gene3D" id="3.40.1280.10">
    <property type="match status" value="1"/>
</dbReference>
<dbReference type="Pfam" id="PF00588">
    <property type="entry name" value="SpoU_methylase"/>
    <property type="match status" value="1"/>
</dbReference>
<sequence length="296" mass="30535">MSNAERPDGWAITSPRSDRVRMIASLSGRSARRKLGMFRAEGPQAVRSLLEHRAADVRELYLTDAGTAANPDLLALAAAAGRRIRRIPEDVLRAMVRSGNDAPAGATGSGADGPVSPQGVLALAAMPEPGLDDVLEGLPHGPLTLLVLHEVQDPGNVGTLIRAADASGAAAVIATAGTADVWAPKTVRSAAGSLFHLPVVTGIDPERLLPALAEHSISALATSGYAAQDLYDAELPERSAWLLGNEGHGLPDAVLQAADLAVRIPLAGSAESLNVAIAATVCLFETMRRRGGGAAR</sequence>
<dbReference type="InterPro" id="IPR029064">
    <property type="entry name" value="Ribosomal_eL30-like_sf"/>
</dbReference>
<gene>
    <name evidence="5" type="ORF">Bequi_04525</name>
</gene>
<keyword evidence="6" id="KW-1185">Reference proteome</keyword>
<evidence type="ECO:0000256" key="2">
    <source>
        <dbReference type="ARBA" id="ARBA00022603"/>
    </source>
</evidence>
<dbReference type="InterPro" id="IPR013123">
    <property type="entry name" value="SpoU_subst-bd"/>
</dbReference>
<evidence type="ECO:0000259" key="4">
    <source>
        <dbReference type="SMART" id="SM00967"/>
    </source>
</evidence>
<accession>A0ABT0QZK0</accession>
<dbReference type="Proteomes" id="UP001203761">
    <property type="component" value="Unassembled WGS sequence"/>
</dbReference>
<evidence type="ECO:0000256" key="3">
    <source>
        <dbReference type="ARBA" id="ARBA00022679"/>
    </source>
</evidence>
<dbReference type="InterPro" id="IPR051259">
    <property type="entry name" value="rRNA_Methyltransferase"/>
</dbReference>
<dbReference type="SUPFAM" id="SSF75217">
    <property type="entry name" value="alpha/beta knot"/>
    <property type="match status" value="1"/>
</dbReference>
<comment type="similarity">
    <text evidence="1">Belongs to the class IV-like SAM-binding methyltransferase superfamily. RNA methyltransferase TrmH family.</text>
</comment>
<protein>
    <submittedName>
        <fullName evidence="5">RNA methyltransferase</fullName>
    </submittedName>
</protein>
<dbReference type="SUPFAM" id="SSF55315">
    <property type="entry name" value="L30e-like"/>
    <property type="match status" value="1"/>
</dbReference>
<dbReference type="InterPro" id="IPR001537">
    <property type="entry name" value="SpoU_MeTrfase"/>
</dbReference>
<evidence type="ECO:0000256" key="1">
    <source>
        <dbReference type="ARBA" id="ARBA00007228"/>
    </source>
</evidence>
<dbReference type="InterPro" id="IPR029028">
    <property type="entry name" value="Alpha/beta_knot_MTases"/>
</dbReference>
<dbReference type="GO" id="GO:0032259">
    <property type="term" value="P:methylation"/>
    <property type="evidence" value="ECO:0007669"/>
    <property type="project" value="UniProtKB-KW"/>
</dbReference>
<evidence type="ECO:0000313" key="5">
    <source>
        <dbReference type="EMBL" id="MCL6422658.1"/>
    </source>
</evidence>
<feature type="domain" description="RNA 2-O ribose methyltransferase substrate binding" evidence="4">
    <location>
        <begin position="39"/>
        <end position="130"/>
    </location>
</feature>
<keyword evidence="2 5" id="KW-0489">Methyltransferase</keyword>
<dbReference type="GO" id="GO:0008168">
    <property type="term" value="F:methyltransferase activity"/>
    <property type="evidence" value="ECO:0007669"/>
    <property type="project" value="UniProtKB-KW"/>
</dbReference>
<dbReference type="PANTHER" id="PTHR43191:SF2">
    <property type="entry name" value="RRNA METHYLTRANSFERASE 3, MITOCHONDRIAL"/>
    <property type="match status" value="1"/>
</dbReference>
<keyword evidence="3" id="KW-0808">Transferase</keyword>
<comment type="caution">
    <text evidence="5">The sequence shown here is derived from an EMBL/GenBank/DDBJ whole genome shotgun (WGS) entry which is preliminary data.</text>
</comment>
<dbReference type="EMBL" id="JAKNCJ010000002">
    <property type="protein sequence ID" value="MCL6422658.1"/>
    <property type="molecule type" value="Genomic_DNA"/>
</dbReference>
<evidence type="ECO:0000313" key="6">
    <source>
        <dbReference type="Proteomes" id="UP001203761"/>
    </source>
</evidence>
<organism evidence="5 6">
    <name type="scientific">Brachybacterium equifaecis</name>
    <dbReference type="NCBI Taxonomy" id="2910770"/>
    <lineage>
        <taxon>Bacteria</taxon>
        <taxon>Bacillati</taxon>
        <taxon>Actinomycetota</taxon>
        <taxon>Actinomycetes</taxon>
        <taxon>Micrococcales</taxon>
        <taxon>Dermabacteraceae</taxon>
        <taxon>Brachybacterium</taxon>
    </lineage>
</organism>
<dbReference type="CDD" id="cd18095">
    <property type="entry name" value="SpoU-like_rRNA-MTase"/>
    <property type="match status" value="1"/>
</dbReference>